<accession>I7L9R0</accession>
<dbReference type="Proteomes" id="UP000006078">
    <property type="component" value="Unassembled WGS sequence"/>
</dbReference>
<comment type="similarity">
    <text evidence="2">Belongs to the bacterial solute-binding protein 8 family.</text>
</comment>
<evidence type="ECO:0000256" key="4">
    <source>
        <dbReference type="ARBA" id="ARBA00022729"/>
    </source>
</evidence>
<sequence length="304" mass="32975">MLANTNAGGRAASLARLFAVLAALAALVSVLVACSNSEEESTEGEATTSENAGDEPRVVALDWRYEEILVDLGIEPVGIAEIGDSKLPPTLEGKISEDVESVGQAKQPNLEVIESLEPDLILASPTRHADILDTLEGIADTEAYDDSTFEAVLDSVDEIAAKVGKEDEAKEIRERIESKIEQASQVVEPGTRAAVIGWTDNTLYTWVRESFPGSLLEAVGYEYGYDGEKSNIESKTDVAELTGDKLPDMNLDIMYLYNDQEGFRSSPWADVVDNVVDVDQDVWSRARGTLSAEAMLDQIIEENS</sequence>
<evidence type="ECO:0000313" key="8">
    <source>
        <dbReference type="Proteomes" id="UP000006078"/>
    </source>
</evidence>
<dbReference type="Gene3D" id="3.40.50.1980">
    <property type="entry name" value="Nitrogenase molybdenum iron protein domain"/>
    <property type="match status" value="2"/>
</dbReference>
<dbReference type="AlphaFoldDB" id="I7L9R0"/>
<comment type="subcellular location">
    <subcellularLocation>
        <location evidence="1">Cell envelope</location>
    </subcellularLocation>
</comment>
<evidence type="ECO:0000256" key="3">
    <source>
        <dbReference type="ARBA" id="ARBA00022448"/>
    </source>
</evidence>
<dbReference type="OrthoDB" id="9793175at2"/>
<keyword evidence="3" id="KW-0813">Transport</keyword>
<dbReference type="PROSITE" id="PS50983">
    <property type="entry name" value="FE_B12_PBP"/>
    <property type="match status" value="1"/>
</dbReference>
<keyword evidence="8" id="KW-1185">Reference proteome</keyword>
<dbReference type="PATRIC" id="fig|883169.3.peg.1701"/>
<dbReference type="Pfam" id="PF01497">
    <property type="entry name" value="Peripla_BP_2"/>
    <property type="match status" value="1"/>
</dbReference>
<dbReference type="InterPro" id="IPR002491">
    <property type="entry name" value="ABC_transptr_periplasmic_BD"/>
</dbReference>
<dbReference type="PANTHER" id="PTHR30532:SF1">
    <property type="entry name" value="IRON(3+)-HYDROXAMATE-BINDING PROTEIN FHUD"/>
    <property type="match status" value="1"/>
</dbReference>
<dbReference type="Proteomes" id="UP000011016">
    <property type="component" value="Unassembled WGS sequence"/>
</dbReference>
<dbReference type="SUPFAM" id="SSF53807">
    <property type="entry name" value="Helical backbone' metal receptor"/>
    <property type="match status" value="1"/>
</dbReference>
<dbReference type="STRING" id="29321.AAV33_03555"/>
<dbReference type="PANTHER" id="PTHR30532">
    <property type="entry name" value="IRON III DICITRATE-BINDING PERIPLASMIC PROTEIN"/>
    <property type="match status" value="1"/>
</dbReference>
<dbReference type="EMBL" id="CAJZ01000185">
    <property type="protein sequence ID" value="CCI83982.1"/>
    <property type="molecule type" value="Genomic_DNA"/>
</dbReference>
<reference evidence="7 8" key="2">
    <citation type="submission" date="2012-08" db="EMBL/GenBank/DDBJ databases">
        <title>The Genome Sequence of Turicella otitidis ATCC 51513.</title>
        <authorList>
            <consortium name="The Broad Institute Genome Sequencing Platform"/>
            <person name="Earl A."/>
            <person name="Ward D."/>
            <person name="Feldgarden M."/>
            <person name="Gevers D."/>
            <person name="Huys G."/>
            <person name="Walker B."/>
            <person name="Young S.K."/>
            <person name="Zeng Q."/>
            <person name="Gargeya S."/>
            <person name="Fitzgerald M."/>
            <person name="Haas B."/>
            <person name="Abouelleil A."/>
            <person name="Alvarado L."/>
            <person name="Arachchi H.M."/>
            <person name="Berlin A.M."/>
            <person name="Chapman S.B."/>
            <person name="Goldberg J."/>
            <person name="Griggs A."/>
            <person name="Gujja S."/>
            <person name="Hansen M."/>
            <person name="Howarth C."/>
            <person name="Imamovic A."/>
            <person name="Larimer J."/>
            <person name="McCowen C."/>
            <person name="Montmayeur A."/>
            <person name="Murphy C."/>
            <person name="Neiman D."/>
            <person name="Pearson M."/>
            <person name="Priest M."/>
            <person name="Roberts A."/>
            <person name="Saif S."/>
            <person name="Shea T."/>
            <person name="Sisk P."/>
            <person name="Sykes S."/>
            <person name="Wortman J."/>
            <person name="Nusbaum C."/>
            <person name="Birren B."/>
        </authorList>
    </citation>
    <scope>NUCLEOTIDE SEQUENCE [LARGE SCALE GENOMIC DNA]</scope>
    <source>
        <strain evidence="7 8">ATCC 51513</strain>
    </source>
</reference>
<dbReference type="EMBL" id="AHAE01000082">
    <property type="protein sequence ID" value="EJZ81354.1"/>
    <property type="molecule type" value="Genomic_DNA"/>
</dbReference>
<comment type="caution">
    <text evidence="6">The sequence shown here is derived from an EMBL/GenBank/DDBJ whole genome shotgun (WGS) entry which is preliminary data.</text>
</comment>
<evidence type="ECO:0000259" key="5">
    <source>
        <dbReference type="PROSITE" id="PS50983"/>
    </source>
</evidence>
<proteinExistence type="inferred from homology"/>
<dbReference type="InterPro" id="IPR051313">
    <property type="entry name" value="Bact_iron-sidero_bind"/>
</dbReference>
<evidence type="ECO:0000256" key="2">
    <source>
        <dbReference type="ARBA" id="ARBA00008814"/>
    </source>
</evidence>
<evidence type="ECO:0000313" key="7">
    <source>
        <dbReference type="EMBL" id="EJZ81354.1"/>
    </source>
</evidence>
<organism evidence="6 9">
    <name type="scientific">Corynebacterium otitidis ATCC 51513</name>
    <dbReference type="NCBI Taxonomy" id="883169"/>
    <lineage>
        <taxon>Bacteria</taxon>
        <taxon>Bacillati</taxon>
        <taxon>Actinomycetota</taxon>
        <taxon>Actinomycetes</taxon>
        <taxon>Mycobacteriales</taxon>
        <taxon>Corynebacteriaceae</taxon>
        <taxon>Corynebacterium</taxon>
    </lineage>
</organism>
<dbReference type="eggNOG" id="COG4594">
    <property type="taxonomic scope" value="Bacteria"/>
</dbReference>
<protein>
    <submittedName>
        <fullName evidence="6">Fe(3+)-citrate-binding protein yfmC</fullName>
    </submittedName>
</protein>
<name>I7L9R0_9CORY</name>
<dbReference type="HOGENOM" id="CLU_038034_0_0_11"/>
<dbReference type="GO" id="GO:1901678">
    <property type="term" value="P:iron coordination entity transport"/>
    <property type="evidence" value="ECO:0007669"/>
    <property type="project" value="UniProtKB-ARBA"/>
</dbReference>
<feature type="domain" description="Fe/B12 periplasmic-binding" evidence="5">
    <location>
        <begin position="57"/>
        <end position="304"/>
    </location>
</feature>
<evidence type="ECO:0000313" key="9">
    <source>
        <dbReference type="Proteomes" id="UP000011016"/>
    </source>
</evidence>
<dbReference type="RefSeq" id="WP_004601652.1">
    <property type="nucleotide sequence ID" value="NZ_HF541868.1"/>
</dbReference>
<gene>
    <name evidence="6" type="primary">fecB</name>
    <name evidence="6" type="ORF">BN46_1259</name>
    <name evidence="7" type="ORF">HMPREF9719_01762</name>
</gene>
<evidence type="ECO:0000313" key="6">
    <source>
        <dbReference type="EMBL" id="CCI83982.1"/>
    </source>
</evidence>
<evidence type="ECO:0000256" key="1">
    <source>
        <dbReference type="ARBA" id="ARBA00004196"/>
    </source>
</evidence>
<keyword evidence="4" id="KW-0732">Signal</keyword>
<reference evidence="6 9" key="1">
    <citation type="journal article" date="2012" name="J. Bacteriol.">
        <title>Draft Genome Sequence of Turicella otitidis ATCC 51513, Isolated from Middle Ear Fluid from a Child with Otitis Media.</title>
        <authorList>
            <person name="Brinkrolf K."/>
            <person name="Schneider J."/>
            <person name="Knecht M."/>
            <person name="Ruckert C."/>
            <person name="Tauch A."/>
        </authorList>
    </citation>
    <scope>NUCLEOTIDE SEQUENCE [LARGE SCALE GENOMIC DNA]</scope>
    <source>
        <strain evidence="6 9">ATCC 51513</strain>
    </source>
</reference>
<dbReference type="GO" id="GO:0030288">
    <property type="term" value="C:outer membrane-bounded periplasmic space"/>
    <property type="evidence" value="ECO:0007669"/>
    <property type="project" value="TreeGrafter"/>
</dbReference>